<sequence length="295" mass="31826">MDQLRALTAFVAVADAGTLSGAARSLSLSPPSITRLVGDLEAHVGTQLFHRTTRSVTLTEAGTAYLIDARKILAAVQAADDAARGANERPQGTLRLTASVLFGQHYISPIVAEFLKRFPEVSVDALFVDRIVNIVDEGIDLAVRIGHLPDSALIASRVGKVRWVLCASPDYIEKNGVPMSPEELADHDIIGFGPYRIENWSFRDNKTVAVHPRLSLSTVSGTIEAAKHGLGLTRVLSYQIGPELGDSGLRTVLTNWEKEPVPIHLVHAEGPLGSAKVRAFKSFAADALRSNHFLN</sequence>
<reference evidence="6 7" key="1">
    <citation type="submission" date="2020-09" db="EMBL/GenBank/DDBJ databases">
        <authorList>
            <person name="Yoon J.-W."/>
        </authorList>
    </citation>
    <scope>NUCLEOTIDE SEQUENCE [LARGE SCALE GENOMIC DNA]</scope>
    <source>
        <strain evidence="6 7">KMU-140</strain>
    </source>
</reference>
<keyword evidence="4" id="KW-0804">Transcription</keyword>
<name>A0ABR8KNC4_9SPHN</name>
<dbReference type="SUPFAM" id="SSF46785">
    <property type="entry name" value="Winged helix' DNA-binding domain"/>
    <property type="match status" value="1"/>
</dbReference>
<dbReference type="Gene3D" id="1.10.10.10">
    <property type="entry name" value="Winged helix-like DNA-binding domain superfamily/Winged helix DNA-binding domain"/>
    <property type="match status" value="1"/>
</dbReference>
<keyword evidence="2" id="KW-0805">Transcription regulation</keyword>
<dbReference type="PANTHER" id="PTHR30537:SF5">
    <property type="entry name" value="HTH-TYPE TRANSCRIPTIONAL ACTIVATOR TTDR-RELATED"/>
    <property type="match status" value="1"/>
</dbReference>
<gene>
    <name evidence="6" type="ORF">IB285_07690</name>
</gene>
<evidence type="ECO:0000256" key="1">
    <source>
        <dbReference type="ARBA" id="ARBA00009437"/>
    </source>
</evidence>
<dbReference type="InterPro" id="IPR036388">
    <property type="entry name" value="WH-like_DNA-bd_sf"/>
</dbReference>
<evidence type="ECO:0000256" key="2">
    <source>
        <dbReference type="ARBA" id="ARBA00023015"/>
    </source>
</evidence>
<protein>
    <submittedName>
        <fullName evidence="6">LysR family transcriptional regulator</fullName>
    </submittedName>
</protein>
<dbReference type="Gene3D" id="3.40.190.290">
    <property type="match status" value="1"/>
</dbReference>
<evidence type="ECO:0000256" key="3">
    <source>
        <dbReference type="ARBA" id="ARBA00023125"/>
    </source>
</evidence>
<evidence type="ECO:0000313" key="6">
    <source>
        <dbReference type="EMBL" id="MBD2842139.1"/>
    </source>
</evidence>
<dbReference type="InterPro" id="IPR036390">
    <property type="entry name" value="WH_DNA-bd_sf"/>
</dbReference>
<dbReference type="InterPro" id="IPR000847">
    <property type="entry name" value="LysR_HTH_N"/>
</dbReference>
<evidence type="ECO:0000259" key="5">
    <source>
        <dbReference type="PROSITE" id="PS50931"/>
    </source>
</evidence>
<evidence type="ECO:0000313" key="7">
    <source>
        <dbReference type="Proteomes" id="UP000635384"/>
    </source>
</evidence>
<keyword evidence="7" id="KW-1185">Reference proteome</keyword>
<dbReference type="Pfam" id="PF03466">
    <property type="entry name" value="LysR_substrate"/>
    <property type="match status" value="1"/>
</dbReference>
<dbReference type="InterPro" id="IPR058163">
    <property type="entry name" value="LysR-type_TF_proteobact-type"/>
</dbReference>
<dbReference type="CDD" id="cd08471">
    <property type="entry name" value="PBP2_CrgA_like_2"/>
    <property type="match status" value="1"/>
</dbReference>
<comment type="similarity">
    <text evidence="1">Belongs to the LysR transcriptional regulatory family.</text>
</comment>
<dbReference type="InterPro" id="IPR005119">
    <property type="entry name" value="LysR_subst-bd"/>
</dbReference>
<dbReference type="Proteomes" id="UP000635384">
    <property type="component" value="Unassembled WGS sequence"/>
</dbReference>
<keyword evidence="3" id="KW-0238">DNA-binding</keyword>
<dbReference type="PANTHER" id="PTHR30537">
    <property type="entry name" value="HTH-TYPE TRANSCRIPTIONAL REGULATOR"/>
    <property type="match status" value="1"/>
</dbReference>
<dbReference type="EMBL" id="JACXLC010000001">
    <property type="protein sequence ID" value="MBD2842139.1"/>
    <property type="molecule type" value="Genomic_DNA"/>
</dbReference>
<proteinExistence type="inferred from homology"/>
<comment type="caution">
    <text evidence="6">The sequence shown here is derived from an EMBL/GenBank/DDBJ whole genome shotgun (WGS) entry which is preliminary data.</text>
</comment>
<dbReference type="RefSeq" id="WP_190787629.1">
    <property type="nucleotide sequence ID" value="NZ_JACXLC010000001.1"/>
</dbReference>
<organism evidence="6 7">
    <name type="scientific">Erythrobacter rubeus</name>
    <dbReference type="NCBI Taxonomy" id="2760803"/>
    <lineage>
        <taxon>Bacteria</taxon>
        <taxon>Pseudomonadati</taxon>
        <taxon>Pseudomonadota</taxon>
        <taxon>Alphaproteobacteria</taxon>
        <taxon>Sphingomonadales</taxon>
        <taxon>Erythrobacteraceae</taxon>
        <taxon>Erythrobacter/Porphyrobacter group</taxon>
        <taxon>Erythrobacter</taxon>
    </lineage>
</organism>
<dbReference type="PROSITE" id="PS50931">
    <property type="entry name" value="HTH_LYSR"/>
    <property type="match status" value="1"/>
</dbReference>
<evidence type="ECO:0000256" key="4">
    <source>
        <dbReference type="ARBA" id="ARBA00023163"/>
    </source>
</evidence>
<dbReference type="SUPFAM" id="SSF53850">
    <property type="entry name" value="Periplasmic binding protein-like II"/>
    <property type="match status" value="1"/>
</dbReference>
<accession>A0ABR8KNC4</accession>
<dbReference type="Pfam" id="PF00126">
    <property type="entry name" value="HTH_1"/>
    <property type="match status" value="1"/>
</dbReference>
<feature type="domain" description="HTH lysR-type" evidence="5">
    <location>
        <begin position="1"/>
        <end position="59"/>
    </location>
</feature>